<sequence>MSHEDRWHETDADRHDVWMYSGRPCSNCESEPAENGGHFCSDECKAEWEGADDTEDGPHTP</sequence>
<name>A0A1T3NJ84_9ACTN</name>
<reference evidence="1 2" key="1">
    <citation type="submission" date="2017-03" db="EMBL/GenBank/DDBJ databases">
        <title>Draft genome sequence of Streptomyces scabrisporus NF3, endophyte isolated from Amphipterygium adstringens.</title>
        <authorList>
            <person name="Vazquez M."/>
            <person name="Ceapa C.D."/>
            <person name="Rodriguez Luna D."/>
            <person name="Sanchez Esquivel S."/>
        </authorList>
    </citation>
    <scope>NUCLEOTIDE SEQUENCE [LARGE SCALE GENOMIC DNA]</scope>
    <source>
        <strain evidence="1 2">NF3</strain>
    </source>
</reference>
<dbReference type="EMBL" id="MWQN01000005">
    <property type="protein sequence ID" value="OPC76862.1"/>
    <property type="molecule type" value="Genomic_DNA"/>
</dbReference>
<proteinExistence type="predicted"/>
<comment type="caution">
    <text evidence="1">The sequence shown here is derived from an EMBL/GenBank/DDBJ whole genome shotgun (WGS) entry which is preliminary data.</text>
</comment>
<gene>
    <name evidence="1" type="ORF">B4N89_46175</name>
</gene>
<evidence type="ECO:0000313" key="2">
    <source>
        <dbReference type="Proteomes" id="UP000190037"/>
    </source>
</evidence>
<dbReference type="Proteomes" id="UP000190037">
    <property type="component" value="Unassembled WGS sequence"/>
</dbReference>
<protein>
    <submittedName>
        <fullName evidence="1">Uncharacterized protein</fullName>
    </submittedName>
</protein>
<accession>A0A1T3NJ84</accession>
<keyword evidence="2" id="KW-1185">Reference proteome</keyword>
<evidence type="ECO:0000313" key="1">
    <source>
        <dbReference type="EMBL" id="OPC76862.1"/>
    </source>
</evidence>
<organism evidence="1 2">
    <name type="scientific">Embleya scabrispora</name>
    <dbReference type="NCBI Taxonomy" id="159449"/>
    <lineage>
        <taxon>Bacteria</taxon>
        <taxon>Bacillati</taxon>
        <taxon>Actinomycetota</taxon>
        <taxon>Actinomycetes</taxon>
        <taxon>Kitasatosporales</taxon>
        <taxon>Streptomycetaceae</taxon>
        <taxon>Embleya</taxon>
    </lineage>
</organism>
<dbReference type="AlphaFoldDB" id="A0A1T3NJ84"/>